<dbReference type="GO" id="GO:0006790">
    <property type="term" value="P:sulfur compound metabolic process"/>
    <property type="evidence" value="ECO:0007669"/>
    <property type="project" value="InterPro"/>
</dbReference>
<keyword evidence="6" id="KW-0342">GTP-binding</keyword>
<evidence type="ECO:0000313" key="8">
    <source>
        <dbReference type="EMBL" id="AGP30002.1"/>
    </source>
</evidence>
<accession>S4XA57</accession>
<evidence type="ECO:0000256" key="4">
    <source>
        <dbReference type="ARBA" id="ARBA00022741"/>
    </source>
</evidence>
<dbReference type="GO" id="GO:0003924">
    <property type="term" value="F:GTPase activity"/>
    <property type="evidence" value="ECO:0007669"/>
    <property type="project" value="InterPro"/>
</dbReference>
<evidence type="ECO:0000256" key="3">
    <source>
        <dbReference type="ARBA" id="ARBA00022695"/>
    </source>
</evidence>
<dbReference type="AlphaFoldDB" id="S4XA57"/>
<proteinExistence type="predicted"/>
<dbReference type="InterPro" id="IPR050100">
    <property type="entry name" value="TRAFAC_GTPase_members"/>
</dbReference>
<dbReference type="GO" id="GO:0005525">
    <property type="term" value="F:GTP binding"/>
    <property type="evidence" value="ECO:0007669"/>
    <property type="project" value="UniProtKB-KW"/>
</dbReference>
<keyword evidence="2 8" id="KW-0808">Transferase</keyword>
<dbReference type="CDD" id="cd04095">
    <property type="entry name" value="CysN_NoDQ_III"/>
    <property type="match status" value="1"/>
</dbReference>
<evidence type="ECO:0000256" key="6">
    <source>
        <dbReference type="ARBA" id="ARBA00023134"/>
    </source>
</evidence>
<keyword evidence="9" id="KW-1185">Reference proteome</keyword>
<evidence type="ECO:0000256" key="2">
    <source>
        <dbReference type="ARBA" id="ARBA00022679"/>
    </source>
</evidence>
<gene>
    <name evidence="8" type="ORF">A606_01735</name>
</gene>
<dbReference type="InterPro" id="IPR044139">
    <property type="entry name" value="CysN_NoDQ_III"/>
</dbReference>
<dbReference type="Gene3D" id="2.40.30.10">
    <property type="entry name" value="Translation factors"/>
    <property type="match status" value="2"/>
</dbReference>
<dbReference type="Gene3D" id="3.40.50.300">
    <property type="entry name" value="P-loop containing nucleotide triphosphate hydrolases"/>
    <property type="match status" value="1"/>
</dbReference>
<dbReference type="GO" id="GO:0004781">
    <property type="term" value="F:sulfate adenylyltransferase (ATP) activity"/>
    <property type="evidence" value="ECO:0007669"/>
    <property type="project" value="UniProtKB-EC"/>
</dbReference>
<evidence type="ECO:0000256" key="5">
    <source>
        <dbReference type="ARBA" id="ARBA00022840"/>
    </source>
</evidence>
<dbReference type="EC" id="2.7.7.4" evidence="1"/>
<dbReference type="InterPro" id="IPR041757">
    <property type="entry name" value="CysN_GTP-bd"/>
</dbReference>
<dbReference type="InterPro" id="IPR054696">
    <property type="entry name" value="GTP-eEF1A_C"/>
</dbReference>
<dbReference type="OrthoDB" id="9804504at2"/>
<dbReference type="PRINTS" id="PR00315">
    <property type="entry name" value="ELONGATNFCT"/>
</dbReference>
<dbReference type="HOGENOM" id="CLU_007265_5_2_11"/>
<reference evidence="8 9" key="1">
    <citation type="submission" date="2012-06" db="EMBL/GenBank/DDBJ databases">
        <title>Complete genome sequence of Corynebacterium terpenotabidum Y-11 (=DSM 44721).</title>
        <authorList>
            <person name="Ruckert C."/>
            <person name="Albersmeier A."/>
            <person name="Al-Dilaimi A."/>
            <person name="Szczepanowski R."/>
            <person name="Kalinowski J."/>
        </authorList>
    </citation>
    <scope>NUCLEOTIDE SEQUENCE [LARGE SCALE GENOMIC DNA]</scope>
    <source>
        <strain evidence="8 9">Y-11</strain>
    </source>
</reference>
<keyword evidence="4" id="KW-0547">Nucleotide-binding</keyword>
<dbReference type="RefSeq" id="WP_020440367.1">
    <property type="nucleotide sequence ID" value="NC_021663.1"/>
</dbReference>
<dbReference type="SUPFAM" id="SSF52540">
    <property type="entry name" value="P-loop containing nucleoside triphosphate hydrolases"/>
    <property type="match status" value="1"/>
</dbReference>
<dbReference type="PROSITE" id="PS51722">
    <property type="entry name" value="G_TR_2"/>
    <property type="match status" value="1"/>
</dbReference>
<dbReference type="NCBIfam" id="TIGR02034">
    <property type="entry name" value="CysN"/>
    <property type="match status" value="1"/>
</dbReference>
<dbReference type="InterPro" id="IPR027417">
    <property type="entry name" value="P-loop_NTPase"/>
</dbReference>
<dbReference type="InterPro" id="IPR000795">
    <property type="entry name" value="T_Tr_GTP-bd_dom"/>
</dbReference>
<dbReference type="InterPro" id="IPR009000">
    <property type="entry name" value="Transl_B-barrel_sf"/>
</dbReference>
<dbReference type="PROSITE" id="PS00301">
    <property type="entry name" value="G_TR_1"/>
    <property type="match status" value="1"/>
</dbReference>
<evidence type="ECO:0000313" key="9">
    <source>
        <dbReference type="Proteomes" id="UP000014809"/>
    </source>
</evidence>
<name>S4XA57_9CORY</name>
<feature type="domain" description="Tr-type G" evidence="7">
    <location>
        <begin position="24"/>
        <end position="239"/>
    </location>
</feature>
<evidence type="ECO:0000256" key="1">
    <source>
        <dbReference type="ARBA" id="ARBA00012391"/>
    </source>
</evidence>
<keyword evidence="3 8" id="KW-0548">Nucleotidyltransferase</keyword>
<dbReference type="InterPro" id="IPR009001">
    <property type="entry name" value="Transl_elong_EF1A/Init_IF2_C"/>
</dbReference>
<evidence type="ECO:0000259" key="7">
    <source>
        <dbReference type="PROSITE" id="PS51722"/>
    </source>
</evidence>
<dbReference type="eggNOG" id="COG2895">
    <property type="taxonomic scope" value="Bacteria"/>
</dbReference>
<dbReference type="SUPFAM" id="SSF50465">
    <property type="entry name" value="EF-Tu/eEF-1alpha/eIF2-gamma C-terminal domain"/>
    <property type="match status" value="1"/>
</dbReference>
<dbReference type="CDD" id="cd04166">
    <property type="entry name" value="CysN_ATPS"/>
    <property type="match status" value="1"/>
</dbReference>
<dbReference type="STRING" id="1200352.A606_01735"/>
<dbReference type="Proteomes" id="UP000014809">
    <property type="component" value="Chromosome"/>
</dbReference>
<keyword evidence="5" id="KW-0067">ATP-binding</keyword>
<organism evidence="8 9">
    <name type="scientific">Corynebacterium terpenotabidum Y-11</name>
    <dbReference type="NCBI Taxonomy" id="1200352"/>
    <lineage>
        <taxon>Bacteria</taxon>
        <taxon>Bacillati</taxon>
        <taxon>Actinomycetota</taxon>
        <taxon>Actinomycetes</taxon>
        <taxon>Mycobacteriales</taxon>
        <taxon>Corynebacteriaceae</taxon>
        <taxon>Corynebacterium</taxon>
    </lineage>
</organism>
<protein>
    <recommendedName>
        <fullName evidence="1">sulfate adenylyltransferase</fullName>
        <ecNumber evidence="1">2.7.7.4</ecNumber>
    </recommendedName>
</protein>
<dbReference type="InterPro" id="IPR011779">
    <property type="entry name" value="SO4_adenylTrfase_lsu"/>
</dbReference>
<dbReference type="KEGG" id="cter:A606_01735"/>
<dbReference type="PANTHER" id="PTHR23115">
    <property type="entry name" value="TRANSLATION FACTOR"/>
    <property type="match status" value="1"/>
</dbReference>
<dbReference type="EMBL" id="CP003696">
    <property type="protein sequence ID" value="AGP30002.1"/>
    <property type="molecule type" value="Genomic_DNA"/>
</dbReference>
<sequence>MTATLTATPSATLEAPVNDTTTALPTLRLCTAGSVDDGKSTFVGRLLHDTKSILADQFEAVQRVSAAKGLENPDLSLLVDGLRAEREQGITIDVAYRYFATDRRSFILADCPGHVQYTRNTVTGLSTSDLVIVLIDARNGVIEQTKRHLTVAAMMRTSHVIVAVNKIDAVDFDEAVFDRIAADVRALAEELHLLKVDIVPTSALLGDNVVTRSENTPWYTGPSVLEILETADPARINPGKVRGLRFPVQFVIRDHATDYRGYAGRLTSGSVVVGDEVTLGGTGGRTTTVVGIDGPGGSQDRAERGESVTLRLADDIDIARGDLIATATGDDALPTSTRSFNALVFQLAESPVRVRGNVLLRYGTATVRARVDEIVRRVHILDADETADLGSELTLNDIAEVRLTVAEALPVETYRRGGRVGSFLLINPGDGDTLTAGLVTSVD</sequence>
<dbReference type="GO" id="GO:0005524">
    <property type="term" value="F:ATP binding"/>
    <property type="evidence" value="ECO:0007669"/>
    <property type="project" value="UniProtKB-KW"/>
</dbReference>
<dbReference type="Pfam" id="PF22594">
    <property type="entry name" value="GTP-eEF1A_C"/>
    <property type="match status" value="1"/>
</dbReference>
<dbReference type="PATRIC" id="fig|1200352.3.peg.349"/>
<dbReference type="FunFam" id="3.40.50.300:FF:000119">
    <property type="entry name" value="Sulfate adenylyltransferase subunit 1"/>
    <property type="match status" value="1"/>
</dbReference>
<dbReference type="InterPro" id="IPR031157">
    <property type="entry name" value="G_TR_CS"/>
</dbReference>
<dbReference type="SUPFAM" id="SSF50447">
    <property type="entry name" value="Translation proteins"/>
    <property type="match status" value="1"/>
</dbReference>
<dbReference type="Pfam" id="PF00009">
    <property type="entry name" value="GTP_EFTU"/>
    <property type="match status" value="1"/>
</dbReference>